<keyword evidence="4" id="KW-1185">Reference proteome</keyword>
<evidence type="ECO:0000259" key="2">
    <source>
        <dbReference type="Pfam" id="PF00326"/>
    </source>
</evidence>
<sequence>MLSSVTTLGLISFAASGVAGAALNAYNVDPASVSVSGLSAGGFMAAQLGVAYSDTFKTGFGVFAGGPFDCARNQYYTTCMYNNNPSITQPVANMKSWSGNRIDSVANLKNRQIYMQVGSADTTVGPKPMNQLKSQLANFDDSSKVSFVSTNGAAHVFPTDFDGSGNSACNQAASPYISNCGYDGAGGVLRWMYGELHARNTGTLSGSVVSFAQTGSYGASGMAGTGYLYVPQACQGGSIVCKLHVALHGCQQSYSQIGSKFIDNTGYNKWADTNDIIVLYPQATVDYSVHSIWGGLYLSNPNACFDWVGWYGSNADQKGGAQTTALVNQVKQLISGYAG</sequence>
<organism evidence="3 4">
    <name type="scientific">Thelonectria olida</name>
    <dbReference type="NCBI Taxonomy" id="1576542"/>
    <lineage>
        <taxon>Eukaryota</taxon>
        <taxon>Fungi</taxon>
        <taxon>Dikarya</taxon>
        <taxon>Ascomycota</taxon>
        <taxon>Pezizomycotina</taxon>
        <taxon>Sordariomycetes</taxon>
        <taxon>Hypocreomycetidae</taxon>
        <taxon>Hypocreales</taxon>
        <taxon>Nectriaceae</taxon>
        <taxon>Thelonectria</taxon>
    </lineage>
</organism>
<evidence type="ECO:0000313" key="4">
    <source>
        <dbReference type="Proteomes" id="UP000777438"/>
    </source>
</evidence>
<feature type="domain" description="Peptidase S9 prolyl oligopeptidase catalytic" evidence="2">
    <location>
        <begin position="19"/>
        <end position="158"/>
    </location>
</feature>
<dbReference type="InterPro" id="IPR029058">
    <property type="entry name" value="AB_hydrolase_fold"/>
</dbReference>
<dbReference type="Gene3D" id="3.40.50.1820">
    <property type="entry name" value="alpha/beta hydrolase"/>
    <property type="match status" value="2"/>
</dbReference>
<dbReference type="InterPro" id="IPR001375">
    <property type="entry name" value="Peptidase_S9_cat"/>
</dbReference>
<dbReference type="EMBL" id="JAGPYM010000097">
    <property type="protein sequence ID" value="KAH6867573.1"/>
    <property type="molecule type" value="Genomic_DNA"/>
</dbReference>
<dbReference type="OrthoDB" id="6020543at2759"/>
<dbReference type="GO" id="GO:0008236">
    <property type="term" value="F:serine-type peptidase activity"/>
    <property type="evidence" value="ECO:0007669"/>
    <property type="project" value="InterPro"/>
</dbReference>
<keyword evidence="1" id="KW-0732">Signal</keyword>
<reference evidence="3 4" key="1">
    <citation type="journal article" date="2021" name="Nat. Commun.">
        <title>Genetic determinants of endophytism in the Arabidopsis root mycobiome.</title>
        <authorList>
            <person name="Mesny F."/>
            <person name="Miyauchi S."/>
            <person name="Thiergart T."/>
            <person name="Pickel B."/>
            <person name="Atanasova L."/>
            <person name="Karlsson M."/>
            <person name="Huettel B."/>
            <person name="Barry K.W."/>
            <person name="Haridas S."/>
            <person name="Chen C."/>
            <person name="Bauer D."/>
            <person name="Andreopoulos W."/>
            <person name="Pangilinan J."/>
            <person name="LaButti K."/>
            <person name="Riley R."/>
            <person name="Lipzen A."/>
            <person name="Clum A."/>
            <person name="Drula E."/>
            <person name="Henrissat B."/>
            <person name="Kohler A."/>
            <person name="Grigoriev I.V."/>
            <person name="Martin F.M."/>
            <person name="Hacquard S."/>
        </authorList>
    </citation>
    <scope>NUCLEOTIDE SEQUENCE [LARGE SCALE GENOMIC DNA]</scope>
    <source>
        <strain evidence="3 4">MPI-CAGE-CH-0241</strain>
    </source>
</reference>
<feature type="chain" id="PRO_5040441465" evidence="1">
    <location>
        <begin position="21"/>
        <end position="339"/>
    </location>
</feature>
<comment type="caution">
    <text evidence="3">The sequence shown here is derived from an EMBL/GenBank/DDBJ whole genome shotgun (WGS) entry which is preliminary data.</text>
</comment>
<name>A0A9P9AJ63_9HYPO</name>
<evidence type="ECO:0000313" key="3">
    <source>
        <dbReference type="EMBL" id="KAH6867573.1"/>
    </source>
</evidence>
<protein>
    <submittedName>
        <fullName evidence="3">Alpha/Beta hydrolase protein</fullName>
    </submittedName>
</protein>
<dbReference type="SUPFAM" id="SSF53474">
    <property type="entry name" value="alpha/beta-Hydrolases"/>
    <property type="match status" value="1"/>
</dbReference>
<dbReference type="PANTHER" id="PTHR42972:SF8">
    <property type="entry name" value="POLYHYDROXYBUTYRATE DEPOLYMERASE"/>
    <property type="match status" value="1"/>
</dbReference>
<accession>A0A9P9AJ63</accession>
<proteinExistence type="predicted"/>
<keyword evidence="3" id="KW-0378">Hydrolase</keyword>
<dbReference type="Pfam" id="PF00326">
    <property type="entry name" value="Peptidase_S9"/>
    <property type="match status" value="1"/>
</dbReference>
<gene>
    <name evidence="3" type="ORF">B0T10DRAFT_451667</name>
</gene>
<dbReference type="Proteomes" id="UP000777438">
    <property type="component" value="Unassembled WGS sequence"/>
</dbReference>
<dbReference type="GO" id="GO:0006508">
    <property type="term" value="P:proteolysis"/>
    <property type="evidence" value="ECO:0007669"/>
    <property type="project" value="InterPro"/>
</dbReference>
<dbReference type="AlphaFoldDB" id="A0A9P9AJ63"/>
<dbReference type="PANTHER" id="PTHR42972">
    <property type="entry name" value="TOL-PAL SYSTEM PROTEIN TOLB"/>
    <property type="match status" value="1"/>
</dbReference>
<evidence type="ECO:0000256" key="1">
    <source>
        <dbReference type="SAM" id="SignalP"/>
    </source>
</evidence>
<feature type="signal peptide" evidence="1">
    <location>
        <begin position="1"/>
        <end position="20"/>
    </location>
</feature>